<evidence type="ECO:0000256" key="1">
    <source>
        <dbReference type="PROSITE-ProRule" id="PRU00339"/>
    </source>
</evidence>
<dbReference type="RefSeq" id="WP_390300278.1">
    <property type="nucleotide sequence ID" value="NZ_JBHULI010000024.1"/>
</dbReference>
<sequence>MSLQDIRAEINEIESAEDKLYQYVEMSNRYLRNAPDSMLLVSDEIRNLKGIEEQKKEAFSLFIAASAWRLLDSDSALYYRRRASEKLRKLNEHNSYLMVENLRATQLTLQRDYIQAESLYFNAISYRENLEEEVEYPVHYFYGNLGNLYVNVGAHDLAIDMFEKFLEYEDNPQDRCNILSKISTSFTELGDFEKSIEILSPCLEYENLAPPIKAIVRGNLGRNYEMKGDSLRALALFEDAASITTRYRIPNIGSGNLIRLGHRYMEMGKLQKADSVGQLLNGDPSNFMRPNERILQKMIGLRSLKNVSVLPQMPSTVKKLNMNLI</sequence>
<dbReference type="PROSITE" id="PS50005">
    <property type="entry name" value="TPR"/>
    <property type="match status" value="1"/>
</dbReference>
<dbReference type="InterPro" id="IPR019734">
    <property type="entry name" value="TPR_rpt"/>
</dbReference>
<dbReference type="InterPro" id="IPR011990">
    <property type="entry name" value="TPR-like_helical_dom_sf"/>
</dbReference>
<reference evidence="3" key="1">
    <citation type="journal article" date="2019" name="Int. J. Syst. Evol. Microbiol.">
        <title>The Global Catalogue of Microorganisms (GCM) 10K type strain sequencing project: providing services to taxonomists for standard genome sequencing and annotation.</title>
        <authorList>
            <consortium name="The Broad Institute Genomics Platform"/>
            <consortium name="The Broad Institute Genome Sequencing Center for Infectious Disease"/>
            <person name="Wu L."/>
            <person name="Ma J."/>
        </authorList>
    </citation>
    <scope>NUCLEOTIDE SEQUENCE [LARGE SCALE GENOMIC DNA]</scope>
    <source>
        <strain evidence="3">KCTC 52042</strain>
    </source>
</reference>
<proteinExistence type="predicted"/>
<evidence type="ECO:0000313" key="2">
    <source>
        <dbReference type="EMBL" id="MFD2532118.1"/>
    </source>
</evidence>
<feature type="repeat" description="TPR" evidence="1">
    <location>
        <begin position="139"/>
        <end position="172"/>
    </location>
</feature>
<dbReference type="EMBL" id="JBHULI010000024">
    <property type="protein sequence ID" value="MFD2532118.1"/>
    <property type="molecule type" value="Genomic_DNA"/>
</dbReference>
<protein>
    <recommendedName>
        <fullName evidence="4">Tetratricopeptide repeat-containing protein</fullName>
    </recommendedName>
</protein>
<dbReference type="Proteomes" id="UP001597460">
    <property type="component" value="Unassembled WGS sequence"/>
</dbReference>
<comment type="caution">
    <text evidence="2">The sequence shown here is derived from an EMBL/GenBank/DDBJ whole genome shotgun (WGS) entry which is preliminary data.</text>
</comment>
<dbReference type="Pfam" id="PF13181">
    <property type="entry name" value="TPR_8"/>
    <property type="match status" value="1"/>
</dbReference>
<gene>
    <name evidence="2" type="ORF">ACFSVN_06645</name>
</gene>
<dbReference type="SUPFAM" id="SSF48452">
    <property type="entry name" value="TPR-like"/>
    <property type="match status" value="1"/>
</dbReference>
<accession>A0ABW5JI56</accession>
<keyword evidence="1" id="KW-0802">TPR repeat</keyword>
<dbReference type="SMART" id="SM00028">
    <property type="entry name" value="TPR"/>
    <property type="match status" value="3"/>
</dbReference>
<organism evidence="2 3">
    <name type="scientific">Gracilimonas halophila</name>
    <dbReference type="NCBI Taxonomy" id="1834464"/>
    <lineage>
        <taxon>Bacteria</taxon>
        <taxon>Pseudomonadati</taxon>
        <taxon>Balneolota</taxon>
        <taxon>Balneolia</taxon>
        <taxon>Balneolales</taxon>
        <taxon>Balneolaceae</taxon>
        <taxon>Gracilimonas</taxon>
    </lineage>
</organism>
<name>A0ABW5JI56_9BACT</name>
<keyword evidence="3" id="KW-1185">Reference proteome</keyword>
<evidence type="ECO:0008006" key="4">
    <source>
        <dbReference type="Google" id="ProtNLM"/>
    </source>
</evidence>
<evidence type="ECO:0000313" key="3">
    <source>
        <dbReference type="Proteomes" id="UP001597460"/>
    </source>
</evidence>
<dbReference type="Gene3D" id="1.25.40.10">
    <property type="entry name" value="Tetratricopeptide repeat domain"/>
    <property type="match status" value="1"/>
</dbReference>